<feature type="domain" description="GAF" evidence="5">
    <location>
        <begin position="26"/>
        <end position="178"/>
    </location>
</feature>
<dbReference type="Gene3D" id="3.30.450.40">
    <property type="match status" value="1"/>
</dbReference>
<evidence type="ECO:0000256" key="1">
    <source>
        <dbReference type="ARBA" id="ARBA00004196"/>
    </source>
</evidence>
<keyword evidence="4" id="KW-0812">Transmembrane</keyword>
<organism evidence="8">
    <name type="scientific">Candidatus Kentrum sp. FM</name>
    <dbReference type="NCBI Taxonomy" id="2126340"/>
    <lineage>
        <taxon>Bacteria</taxon>
        <taxon>Pseudomonadati</taxon>
        <taxon>Pseudomonadota</taxon>
        <taxon>Gammaproteobacteria</taxon>
        <taxon>Candidatus Kentrum</taxon>
    </lineage>
</organism>
<evidence type="ECO:0000259" key="5">
    <source>
        <dbReference type="Pfam" id="PF01590"/>
    </source>
</evidence>
<keyword evidence="2" id="KW-0175">Coiled coil</keyword>
<dbReference type="Pfam" id="PF01590">
    <property type="entry name" value="GAF"/>
    <property type="match status" value="1"/>
</dbReference>
<dbReference type="EMBL" id="CAADFA010000023">
    <property type="protein sequence ID" value="VFJ45278.1"/>
    <property type="molecule type" value="Genomic_DNA"/>
</dbReference>
<keyword evidence="4" id="KW-0472">Membrane</keyword>
<dbReference type="EMBL" id="CAADEZ010000094">
    <property type="protein sequence ID" value="VFJ51509.1"/>
    <property type="molecule type" value="Genomic_DNA"/>
</dbReference>
<dbReference type="SUPFAM" id="SSF55781">
    <property type="entry name" value="GAF domain-like"/>
    <property type="match status" value="1"/>
</dbReference>
<sequence>MDPEKQALQTLSTLLQLGREAAASPDLDTLSFLIVNDTHRLIRYDRALLWRIDARAKIHFQAASGISRIERNSPYIVWLKGIANFMAKGQRTAPQASEQPSEQPSKQSPKPQSVHEQQLPPSLKRDWQRWLQGSQPLYIPLIVRDNAPIAGCWLERKQQWTDAEKELLQHLMGQYALAFHSLQLETQGSPWAIDSLWRRVQARRVRYGLLFALCCLLFLPVRISVLAKAEITPIDPIIVTAPMDGVVHRFFVTPNQWAGQGDLLFMLDDTRIRNQVEITRKAVQVVEANLRRSHRAGFQKRKDLAETRVLEERLAEQQSELAYHQALLDRSRVHAQLDGLAIFNDANDWLGRPVQTGEKVLSLADPEKVEVRLLLSVQDAIHLPKDAEVLVFLDIDPLHPLDAILHRQSYEGRAQPDGSVVFPLYARLADTGALPRIGLQGTAKIYGQRVTLYYYLFRRPLVIVRQTLGL</sequence>
<dbReference type="PANTHER" id="PTHR32347">
    <property type="entry name" value="EFFLUX SYSTEM COMPONENT YKNX-RELATED"/>
    <property type="match status" value="1"/>
</dbReference>
<reference evidence="8" key="1">
    <citation type="submission" date="2019-02" db="EMBL/GenBank/DDBJ databases">
        <authorList>
            <person name="Gruber-Vodicka R. H."/>
            <person name="Seah K. B. B."/>
        </authorList>
    </citation>
    <scope>NUCLEOTIDE SEQUENCE</scope>
    <source>
        <strain evidence="7">BECK_BZ163</strain>
        <strain evidence="8">BECK_BZ164</strain>
        <strain evidence="6">BECK_BZ165</strain>
    </source>
</reference>
<dbReference type="SUPFAM" id="SSF111369">
    <property type="entry name" value="HlyD-like secretion proteins"/>
    <property type="match status" value="1"/>
</dbReference>
<accession>A0A450VMG6</accession>
<dbReference type="InterPro" id="IPR029016">
    <property type="entry name" value="GAF-like_dom_sf"/>
</dbReference>
<evidence type="ECO:0000313" key="7">
    <source>
        <dbReference type="EMBL" id="VFJ51509.1"/>
    </source>
</evidence>
<proteinExistence type="predicted"/>
<dbReference type="InterPro" id="IPR050465">
    <property type="entry name" value="UPF0194_transport"/>
</dbReference>
<comment type="subcellular location">
    <subcellularLocation>
        <location evidence="1">Cell envelope</location>
    </subcellularLocation>
</comment>
<gene>
    <name evidence="7" type="ORF">BECKFM1743A_GA0114220_100949</name>
    <name evidence="8" type="ORF">BECKFM1743B_GA0114221_100069</name>
    <name evidence="6" type="ORF">BECKFM1743C_GA0114222_100239</name>
</gene>
<evidence type="ECO:0000313" key="6">
    <source>
        <dbReference type="EMBL" id="VFJ45278.1"/>
    </source>
</evidence>
<name>A0A450VMG6_9GAMM</name>
<dbReference type="GO" id="GO:0030313">
    <property type="term" value="C:cell envelope"/>
    <property type="evidence" value="ECO:0007669"/>
    <property type="project" value="UniProtKB-SubCell"/>
</dbReference>
<evidence type="ECO:0000256" key="3">
    <source>
        <dbReference type="SAM" id="MobiDB-lite"/>
    </source>
</evidence>
<evidence type="ECO:0000256" key="2">
    <source>
        <dbReference type="ARBA" id="ARBA00023054"/>
    </source>
</evidence>
<evidence type="ECO:0000313" key="8">
    <source>
        <dbReference type="EMBL" id="VFK05890.1"/>
    </source>
</evidence>
<feature type="compositionally biased region" description="Low complexity" evidence="3">
    <location>
        <begin position="93"/>
        <end position="112"/>
    </location>
</feature>
<dbReference type="PANTHER" id="PTHR32347:SF23">
    <property type="entry name" value="BLL5650 PROTEIN"/>
    <property type="match status" value="1"/>
</dbReference>
<evidence type="ECO:0000256" key="4">
    <source>
        <dbReference type="SAM" id="Phobius"/>
    </source>
</evidence>
<feature type="region of interest" description="Disordered" evidence="3">
    <location>
        <begin position="89"/>
        <end position="118"/>
    </location>
</feature>
<keyword evidence="4" id="KW-1133">Transmembrane helix</keyword>
<dbReference type="InterPro" id="IPR003018">
    <property type="entry name" value="GAF"/>
</dbReference>
<feature type="transmembrane region" description="Helical" evidence="4">
    <location>
        <begin position="207"/>
        <end position="227"/>
    </location>
</feature>
<protein>
    <submittedName>
        <fullName evidence="8">GAF domain-containing protein</fullName>
    </submittedName>
</protein>
<dbReference type="EMBL" id="CAADFL010000006">
    <property type="protein sequence ID" value="VFK05890.1"/>
    <property type="molecule type" value="Genomic_DNA"/>
</dbReference>
<dbReference type="AlphaFoldDB" id="A0A450VMG6"/>